<feature type="region of interest" description="Disordered" evidence="2">
    <location>
        <begin position="832"/>
        <end position="857"/>
    </location>
</feature>
<sequence>MQLLTIHCSLWRRARTLTCQHNTTVATSAEIRKLQSFTGQQAGPAAIEGAQAGTAQPDATLAHARRQWHASHASHASHDSRKTGIGRQSRASIGRAASSPFSLPSGAGLAARSALVVDNRWSKIIQEYMRTGETSAMSGMAGQFPQSPVTVDLPVGGGNGRAPETLPVLVLPIPVPVQQCPANYERPISQPLKHEQPALQPVVVDNQVAPPPVPFGIVFPNRVSEPARPVNNYLPSDREPSSQTVSLVSSQQLIEAFRAQQPRSPELPPLVLPHSPKNVVTRGLLDLGRRILGQGEPPKLSFDRSMMMKGHLTVPKADYTEPYTALYDADSGMNRVDMHGGTSSSYRAQVPDGTTLRVMKSLDRTGEKEMRRCVMMRSTTGQTDRAPPVLPDPKPFSFAGYVDMEDGQKAEKWAYNVSGGPGEMGGARDEALTYRHEMHVTRDKDGYNIPLRYAVNVDSSTLGPNSDSYEHQYTRVEQATPQLQDLRIDMDLECDQVEETEDMAKVDPMREYTLPEGDERHNEGILSYASKFARKFIDSGEEAVRKNLLMQTTRFVESANRQAGTAKMGLNFLADRLLSEVEYLTGVVVSKDLRPSEPFPYLRNQLRDVADKLIDRFDWRSQDAVTHVRYQNACKACWAFAVTAAIEGALKVQSGKLVPLSEKALVDCGHKTGANGCGGTWPSRAYDYVRDRGLPSLGEYRKYEPKVDSCEDDRVTPVTFIRGHVNVTRNNIAALKVAIAKHSPTVVTVDGLCYSFLRYTSGVLQDERCSRTAENHAVTAVGYGPNGLNGIYFTLKNSWGTSFGENGFIRVHGTSNTAGVLTRPSYPVLKSEDVRRIPESDVDDPYQDEVGGGVKTR</sequence>
<dbReference type="SMART" id="SM00645">
    <property type="entry name" value="Pept_C1"/>
    <property type="match status" value="1"/>
</dbReference>
<feature type="region of interest" description="Disordered" evidence="2">
    <location>
        <begin position="51"/>
        <end position="106"/>
    </location>
</feature>
<dbReference type="Proteomes" id="UP001652740">
    <property type="component" value="Unplaced"/>
</dbReference>
<protein>
    <submittedName>
        <fullName evidence="5">Counting factor associated protein D-like isoform X1</fullName>
    </submittedName>
</protein>
<dbReference type="InterPro" id="IPR000668">
    <property type="entry name" value="Peptidase_C1A_C"/>
</dbReference>
<evidence type="ECO:0000313" key="4">
    <source>
        <dbReference type="Proteomes" id="UP001652740"/>
    </source>
</evidence>
<dbReference type="InterPro" id="IPR013128">
    <property type="entry name" value="Peptidase_C1A"/>
</dbReference>
<keyword evidence="4" id="KW-1185">Reference proteome</keyword>
<name>A0ABM3MWD5_GALME</name>
<dbReference type="GeneID" id="113511015"/>
<dbReference type="InterPro" id="IPR039417">
    <property type="entry name" value="Peptidase_C1A_papain-like"/>
</dbReference>
<organism evidence="4 5">
    <name type="scientific">Galleria mellonella</name>
    <name type="common">Greater wax moth</name>
    <dbReference type="NCBI Taxonomy" id="7137"/>
    <lineage>
        <taxon>Eukaryota</taxon>
        <taxon>Metazoa</taxon>
        <taxon>Ecdysozoa</taxon>
        <taxon>Arthropoda</taxon>
        <taxon>Hexapoda</taxon>
        <taxon>Insecta</taxon>
        <taxon>Pterygota</taxon>
        <taxon>Neoptera</taxon>
        <taxon>Endopterygota</taxon>
        <taxon>Lepidoptera</taxon>
        <taxon>Glossata</taxon>
        <taxon>Ditrysia</taxon>
        <taxon>Pyraloidea</taxon>
        <taxon>Pyralidae</taxon>
        <taxon>Galleriinae</taxon>
        <taxon>Galleria</taxon>
    </lineage>
</organism>
<gene>
    <name evidence="5" type="primary">LOC113511015</name>
</gene>
<evidence type="ECO:0000256" key="1">
    <source>
        <dbReference type="ARBA" id="ARBA00008455"/>
    </source>
</evidence>
<reference evidence="5" key="1">
    <citation type="submission" date="2025-08" db="UniProtKB">
        <authorList>
            <consortium name="RefSeq"/>
        </authorList>
    </citation>
    <scope>IDENTIFICATION</scope>
    <source>
        <tissue evidence="5">Whole larvae</tissue>
    </source>
</reference>
<dbReference type="RefSeq" id="XP_052755642.1">
    <property type="nucleotide sequence ID" value="XM_052899682.1"/>
</dbReference>
<evidence type="ECO:0000313" key="5">
    <source>
        <dbReference type="RefSeq" id="XP_052755642.1"/>
    </source>
</evidence>
<dbReference type="CDD" id="cd02248">
    <property type="entry name" value="Peptidase_C1A"/>
    <property type="match status" value="1"/>
</dbReference>
<comment type="similarity">
    <text evidence="1">Belongs to the peptidase C1 family.</text>
</comment>
<dbReference type="SUPFAM" id="SSF54001">
    <property type="entry name" value="Cysteine proteinases"/>
    <property type="match status" value="1"/>
</dbReference>
<dbReference type="InterPro" id="IPR038765">
    <property type="entry name" value="Papain-like_cys_pep_sf"/>
</dbReference>
<proteinExistence type="inferred from homology"/>
<evidence type="ECO:0000256" key="2">
    <source>
        <dbReference type="SAM" id="MobiDB-lite"/>
    </source>
</evidence>
<dbReference type="Pfam" id="PF00112">
    <property type="entry name" value="Peptidase_C1"/>
    <property type="match status" value="1"/>
</dbReference>
<feature type="domain" description="Peptidase C1A papain C-terminal" evidence="3">
    <location>
        <begin position="613"/>
        <end position="828"/>
    </location>
</feature>
<accession>A0ABM3MWD5</accession>
<evidence type="ECO:0000259" key="3">
    <source>
        <dbReference type="SMART" id="SM00645"/>
    </source>
</evidence>
<dbReference type="PANTHER" id="PTHR12411">
    <property type="entry name" value="CYSTEINE PROTEASE FAMILY C1-RELATED"/>
    <property type="match status" value="1"/>
</dbReference>
<dbReference type="Gene3D" id="3.90.70.10">
    <property type="entry name" value="Cysteine proteinases"/>
    <property type="match status" value="1"/>
</dbReference>